<reference evidence="2" key="1">
    <citation type="submission" date="2017-10" db="EMBL/GenBank/DDBJ databases">
        <title>Rapid genome shrinkage in a self-fertile nematode reveals novel sperm competition proteins.</title>
        <authorList>
            <person name="Yin D."/>
            <person name="Schwarz E.M."/>
            <person name="Thomas C.G."/>
            <person name="Felde R.L."/>
            <person name="Korf I.F."/>
            <person name="Cutter A.D."/>
            <person name="Schartner C.M."/>
            <person name="Ralston E.J."/>
            <person name="Meyer B.J."/>
            <person name="Haag E.S."/>
        </authorList>
    </citation>
    <scope>NUCLEOTIDE SEQUENCE [LARGE SCALE GENOMIC DNA]</scope>
    <source>
        <strain evidence="2">JU1422</strain>
    </source>
</reference>
<name>A0A2G5SB00_9PELO</name>
<dbReference type="AlphaFoldDB" id="A0A2G5SB00"/>
<accession>A0A2G5SB00</accession>
<gene>
    <name evidence="1" type="ORF">B9Z55_028574</name>
</gene>
<dbReference type="Proteomes" id="UP000230233">
    <property type="component" value="Unassembled WGS sequence"/>
</dbReference>
<comment type="caution">
    <text evidence="1">The sequence shown here is derived from an EMBL/GenBank/DDBJ whole genome shotgun (WGS) entry which is preliminary data.</text>
</comment>
<dbReference type="EMBL" id="PDUG01000026">
    <property type="protein sequence ID" value="PIC12227.1"/>
    <property type="molecule type" value="Genomic_DNA"/>
</dbReference>
<keyword evidence="2" id="KW-1185">Reference proteome</keyword>
<evidence type="ECO:0000313" key="1">
    <source>
        <dbReference type="EMBL" id="PIC12227.1"/>
    </source>
</evidence>
<organism evidence="1 2">
    <name type="scientific">Caenorhabditis nigoni</name>
    <dbReference type="NCBI Taxonomy" id="1611254"/>
    <lineage>
        <taxon>Eukaryota</taxon>
        <taxon>Metazoa</taxon>
        <taxon>Ecdysozoa</taxon>
        <taxon>Nematoda</taxon>
        <taxon>Chromadorea</taxon>
        <taxon>Rhabditida</taxon>
        <taxon>Rhabditina</taxon>
        <taxon>Rhabditomorpha</taxon>
        <taxon>Rhabditoidea</taxon>
        <taxon>Rhabditidae</taxon>
        <taxon>Peloderinae</taxon>
        <taxon>Caenorhabditis</taxon>
    </lineage>
</organism>
<evidence type="ECO:0000313" key="2">
    <source>
        <dbReference type="Proteomes" id="UP000230233"/>
    </source>
</evidence>
<proteinExistence type="predicted"/>
<protein>
    <submittedName>
        <fullName evidence="1">Uncharacterized protein</fullName>
    </submittedName>
</protein>
<sequence length="122" mass="14008">MNVRKNSPHHFSPLYAELSTDTQLKRQNAAYTSLEPMRIKILEVSSFKNAYHLQNHIAVKILKLTSKQTSVVDRIVDSDQLDGSEQIESPVHELEWKRLPMTGFSIYVTNLVQTFKKNGIHS</sequence>